<dbReference type="GO" id="GO:0015031">
    <property type="term" value="P:protein transport"/>
    <property type="evidence" value="ECO:0007669"/>
    <property type="project" value="UniProtKB-KW"/>
</dbReference>
<sequence length="230" mass="26306">MSLYWSILLCLIVKIVSATSINGRLNINLTRSLGYTTSRSAFRLYQIGGSEGLTPYKGVAHVHDIEGNFAFDSLPINQGINETTYFVLHPDSIDFNLKPNRVLIEFRKLENGTLKMNAYRNIFGKEYFPSEDIIYPDKLEKIECNPYIEFTVVSQAPLRQYFIVRNVGIFQGGPLAKFVNTPWKLAGIITMICIMAFPYIIEKLDPETAKAMKDDTQRTQREKYEIKGNE</sequence>
<evidence type="ECO:0000256" key="12">
    <source>
        <dbReference type="ARBA" id="ARBA00023180"/>
    </source>
</evidence>
<evidence type="ECO:0000256" key="3">
    <source>
        <dbReference type="ARBA" id="ARBA00007486"/>
    </source>
</evidence>
<dbReference type="EMBL" id="HE650826">
    <property type="protein sequence ID" value="CCF58757.1"/>
    <property type="molecule type" value="Genomic_DNA"/>
</dbReference>
<gene>
    <name evidence="14" type="primary">KAFR0F01600</name>
    <name evidence="14" type="ORF">KAFR_0F01600</name>
</gene>
<dbReference type="GO" id="GO:0006888">
    <property type="term" value="P:endoplasmic reticulum to Golgi vesicle-mediated transport"/>
    <property type="evidence" value="ECO:0007669"/>
    <property type="project" value="EnsemblFungi"/>
</dbReference>
<dbReference type="HOGENOM" id="CLU_102669_0_0_1"/>
<dbReference type="STRING" id="1071382.H2AWK7"/>
<evidence type="ECO:0000313" key="15">
    <source>
        <dbReference type="Proteomes" id="UP000005220"/>
    </source>
</evidence>
<organism evidence="14 15">
    <name type="scientific">Kazachstania africana (strain ATCC 22294 / BCRC 22015 / CBS 2517 / CECT 1963 / NBRC 1671 / NRRL Y-8276)</name>
    <name type="common">Yeast</name>
    <name type="synonym">Kluyveromyces africanus</name>
    <dbReference type="NCBI Taxonomy" id="1071382"/>
    <lineage>
        <taxon>Eukaryota</taxon>
        <taxon>Fungi</taxon>
        <taxon>Dikarya</taxon>
        <taxon>Ascomycota</taxon>
        <taxon>Saccharomycotina</taxon>
        <taxon>Saccharomycetes</taxon>
        <taxon>Saccharomycetales</taxon>
        <taxon>Saccharomycetaceae</taxon>
        <taxon>Kazachstania</taxon>
    </lineage>
</organism>
<evidence type="ECO:0000256" key="5">
    <source>
        <dbReference type="ARBA" id="ARBA00022448"/>
    </source>
</evidence>
<dbReference type="Proteomes" id="UP000005220">
    <property type="component" value="Chromosome 6"/>
</dbReference>
<evidence type="ECO:0000256" key="2">
    <source>
        <dbReference type="ARBA" id="ARBA00004115"/>
    </source>
</evidence>
<reference evidence="14 15" key="1">
    <citation type="journal article" date="2011" name="Proc. Natl. Acad. Sci. U.S.A.">
        <title>Evolutionary erosion of yeast sex chromosomes by mating-type switching accidents.</title>
        <authorList>
            <person name="Gordon J.L."/>
            <person name="Armisen D."/>
            <person name="Proux-Wera E."/>
            <person name="Oheigeartaigh S.S."/>
            <person name="Byrne K.P."/>
            <person name="Wolfe K.H."/>
        </authorList>
    </citation>
    <scope>NUCLEOTIDE SEQUENCE [LARGE SCALE GENOMIC DNA]</scope>
    <source>
        <strain evidence="15">ATCC 22294 / BCRC 22015 / CBS 2517 / CECT 1963 / NBRC 1671 / NRRL Y-8276</strain>
    </source>
</reference>
<keyword evidence="5" id="KW-0813">Transport</keyword>
<evidence type="ECO:0000256" key="9">
    <source>
        <dbReference type="ARBA" id="ARBA00022927"/>
    </source>
</evidence>
<dbReference type="AlphaFoldDB" id="H2AWK7"/>
<accession>H2AWK7</accession>
<dbReference type="Pfam" id="PF17081">
    <property type="entry name" value="SOP4"/>
    <property type="match status" value="1"/>
</dbReference>
<evidence type="ECO:0000256" key="11">
    <source>
        <dbReference type="ARBA" id="ARBA00023136"/>
    </source>
</evidence>
<comment type="subcellular location">
    <subcellularLocation>
        <location evidence="2">Endoplasmic reticulum membrane</location>
        <topology evidence="2">Single-pass type I membrane protein</topology>
    </subcellularLocation>
</comment>
<evidence type="ECO:0000256" key="1">
    <source>
        <dbReference type="ARBA" id="ARBA00002205"/>
    </source>
</evidence>
<dbReference type="InterPro" id="IPR031395">
    <property type="entry name" value="Sop4"/>
</dbReference>
<dbReference type="eggNOG" id="ENOG502RXGD">
    <property type="taxonomic scope" value="Eukaryota"/>
</dbReference>
<dbReference type="InParanoid" id="H2AWK7"/>
<keyword evidence="9" id="KW-0653">Protein transport</keyword>
<keyword evidence="7 13" id="KW-0732">Signal</keyword>
<evidence type="ECO:0000256" key="10">
    <source>
        <dbReference type="ARBA" id="ARBA00022989"/>
    </source>
</evidence>
<protein>
    <recommendedName>
        <fullName evidence="4">Protein SOP4</fullName>
    </recommendedName>
</protein>
<proteinExistence type="inferred from homology"/>
<evidence type="ECO:0000256" key="6">
    <source>
        <dbReference type="ARBA" id="ARBA00022692"/>
    </source>
</evidence>
<keyword evidence="15" id="KW-1185">Reference proteome</keyword>
<evidence type="ECO:0000313" key="14">
    <source>
        <dbReference type="EMBL" id="CCF58757.1"/>
    </source>
</evidence>
<comment type="similarity">
    <text evidence="3">Belongs to the SOP4 family.</text>
</comment>
<name>H2AWK7_KAZAF</name>
<dbReference type="OrthoDB" id="27095at2759"/>
<dbReference type="FunCoup" id="H2AWK7">
    <property type="interactions" value="48"/>
</dbReference>
<keyword evidence="10" id="KW-1133">Transmembrane helix</keyword>
<feature type="chain" id="PRO_5003559366" description="Protein SOP4" evidence="13">
    <location>
        <begin position="19"/>
        <end position="230"/>
    </location>
</feature>
<dbReference type="RefSeq" id="XP_003957892.1">
    <property type="nucleotide sequence ID" value="XM_003957843.1"/>
</dbReference>
<evidence type="ECO:0000256" key="7">
    <source>
        <dbReference type="ARBA" id="ARBA00022729"/>
    </source>
</evidence>
<dbReference type="GeneID" id="13884225"/>
<keyword evidence="6" id="KW-0812">Transmembrane</keyword>
<keyword evidence="8" id="KW-0256">Endoplasmic reticulum</keyword>
<keyword evidence="11" id="KW-0472">Membrane</keyword>
<dbReference type="GO" id="GO:0005789">
    <property type="term" value="C:endoplasmic reticulum membrane"/>
    <property type="evidence" value="ECO:0007669"/>
    <property type="project" value="UniProtKB-SubCell"/>
</dbReference>
<keyword evidence="12" id="KW-0325">Glycoprotein</keyword>
<dbReference type="KEGG" id="kaf:KAFR_0F01600"/>
<evidence type="ECO:0000256" key="13">
    <source>
        <dbReference type="SAM" id="SignalP"/>
    </source>
</evidence>
<evidence type="ECO:0000256" key="8">
    <source>
        <dbReference type="ARBA" id="ARBA00022824"/>
    </source>
</evidence>
<feature type="signal peptide" evidence="13">
    <location>
        <begin position="1"/>
        <end position="18"/>
    </location>
</feature>
<comment type="function">
    <text evidence="1">Involved in the export of PMA1, possibly through the monitoring or assisting of PMA1 folding and acquisition of competence to enter vesicles.</text>
</comment>
<evidence type="ECO:0000256" key="4">
    <source>
        <dbReference type="ARBA" id="ARBA00020106"/>
    </source>
</evidence>